<reference evidence="3" key="1">
    <citation type="journal article" date="2019" name="Int. J. Syst. Evol. Microbiol.">
        <title>The Global Catalogue of Microorganisms (GCM) 10K type strain sequencing project: providing services to taxonomists for standard genome sequencing and annotation.</title>
        <authorList>
            <consortium name="The Broad Institute Genomics Platform"/>
            <consortium name="The Broad Institute Genome Sequencing Center for Infectious Disease"/>
            <person name="Wu L."/>
            <person name="Ma J."/>
        </authorList>
    </citation>
    <scope>NUCLEOTIDE SEQUENCE [LARGE SCALE GENOMIC DNA]</scope>
    <source>
        <strain evidence="3">JCM 17551</strain>
    </source>
</reference>
<dbReference type="Pfam" id="PF08349">
    <property type="entry name" value="DUF1722"/>
    <property type="match status" value="1"/>
</dbReference>
<dbReference type="Proteomes" id="UP001501565">
    <property type="component" value="Unassembled WGS sequence"/>
</dbReference>
<dbReference type="PANTHER" id="PTHR30087:SF0">
    <property type="entry name" value="INNER MEMBRANE PROTEIN"/>
    <property type="match status" value="1"/>
</dbReference>
<accession>A0ABP7LW15</accession>
<comment type="caution">
    <text evidence="2">The sequence shown here is derived from an EMBL/GenBank/DDBJ whole genome shotgun (WGS) entry which is preliminary data.</text>
</comment>
<evidence type="ECO:0000259" key="1">
    <source>
        <dbReference type="Pfam" id="PF08349"/>
    </source>
</evidence>
<gene>
    <name evidence="2" type="ORF">GCM10022277_00580</name>
</gene>
<name>A0ABP7LW15_9GAMM</name>
<evidence type="ECO:0000313" key="3">
    <source>
        <dbReference type="Proteomes" id="UP001501565"/>
    </source>
</evidence>
<dbReference type="RefSeq" id="WP_344794259.1">
    <property type="nucleotide sequence ID" value="NZ_BAABBN010000002.1"/>
</dbReference>
<sequence length="326" mass="36761">MHNPYQASSDLSEHKINVGISQCLLGESVRFDGGHKHSKLCTQQLGQYFNFVASCPEMGAGLGVPRKTLRLVGNEKTQRVVESQNNQIDVTDALASYSQQRVSELGHLSGYIFMQKSPSCGVFRVKVYADNGYAQNSGPGIFAKAFKEAHPLIPVEEEGRLNDPVLLENFLVRVVVYHHWQTMNEQGLTATSLINFHQKIKYQLMAHSIKGYKQLGQLLANLKNKPLADTAELYIAGAMNYLEKKATRKSHTNVLEHIRGYFKGKLSRVEQTELGQIIKDYRQGIVPLIVPMTLIQHYTKTRGSEYIEQQMYLQPYPHTLGLRNGI</sequence>
<proteinExistence type="predicted"/>
<evidence type="ECO:0000313" key="2">
    <source>
        <dbReference type="EMBL" id="GAA3909745.1"/>
    </source>
</evidence>
<dbReference type="InterPro" id="IPR007553">
    <property type="entry name" value="2-thiour_desulf"/>
</dbReference>
<keyword evidence="3" id="KW-1185">Reference proteome</keyword>
<protein>
    <submittedName>
        <fullName evidence="2">DUF523 and DUF1722 domain-containing protein</fullName>
    </submittedName>
</protein>
<feature type="domain" description="DUF1722" evidence="1">
    <location>
        <begin position="201"/>
        <end position="317"/>
    </location>
</feature>
<dbReference type="EMBL" id="BAABBN010000002">
    <property type="protein sequence ID" value="GAA3909745.1"/>
    <property type="molecule type" value="Genomic_DNA"/>
</dbReference>
<organism evidence="2 3">
    <name type="scientific">Litoribacillus peritrichatus</name>
    <dbReference type="NCBI Taxonomy" id="718191"/>
    <lineage>
        <taxon>Bacteria</taxon>
        <taxon>Pseudomonadati</taxon>
        <taxon>Pseudomonadota</taxon>
        <taxon>Gammaproteobacteria</taxon>
        <taxon>Oceanospirillales</taxon>
        <taxon>Oceanospirillaceae</taxon>
        <taxon>Litoribacillus</taxon>
    </lineage>
</organism>
<dbReference type="Pfam" id="PF04463">
    <property type="entry name" value="2-thiour_desulf"/>
    <property type="match status" value="1"/>
</dbReference>
<dbReference type="PIRSF" id="PIRSF037004">
    <property type="entry name" value="UCP037004"/>
    <property type="match status" value="1"/>
</dbReference>
<dbReference type="InterPro" id="IPR017087">
    <property type="entry name" value="UCP037004"/>
</dbReference>
<dbReference type="InterPro" id="IPR013560">
    <property type="entry name" value="DUF1722"/>
</dbReference>
<dbReference type="PANTHER" id="PTHR30087">
    <property type="entry name" value="INNER MEMBRANE PROTEIN"/>
    <property type="match status" value="1"/>
</dbReference>